<dbReference type="GO" id="GO:0006313">
    <property type="term" value="P:DNA transposition"/>
    <property type="evidence" value="ECO:0007669"/>
    <property type="project" value="InterPro"/>
</dbReference>
<dbReference type="PANTHER" id="PTHR33055:SF3">
    <property type="entry name" value="PUTATIVE TRANSPOSASE FOR IS117-RELATED"/>
    <property type="match status" value="1"/>
</dbReference>
<gene>
    <name evidence="3" type="ORF">SAMN05216296_0943</name>
    <name evidence="4" type="ORF">SAMN05216296_2041</name>
</gene>
<dbReference type="STRING" id="364197.SAMN05216296_0943"/>
<dbReference type="AlphaFoldDB" id="A0A1H2G4Q1"/>
<dbReference type="Pfam" id="PF01548">
    <property type="entry name" value="DEDD_Tnp_IS110"/>
    <property type="match status" value="1"/>
</dbReference>
<accession>A0A1H2G4Q1</accession>
<keyword evidence="5" id="KW-1185">Reference proteome</keyword>
<dbReference type="EMBL" id="LT629785">
    <property type="protein sequence ID" value="SDU14571.1"/>
    <property type="molecule type" value="Genomic_DNA"/>
</dbReference>
<evidence type="ECO:0000313" key="4">
    <source>
        <dbReference type="EMBL" id="SDU14571.1"/>
    </source>
</evidence>
<evidence type="ECO:0000259" key="1">
    <source>
        <dbReference type="Pfam" id="PF01548"/>
    </source>
</evidence>
<reference evidence="4" key="2">
    <citation type="submission" date="2016-10" db="EMBL/GenBank/DDBJ databases">
        <authorList>
            <person name="de Groot N.N."/>
        </authorList>
    </citation>
    <scope>NUCLEOTIDE SEQUENCE [LARGE SCALE GENOMIC DNA]</scope>
    <source>
        <strain evidence="4">DSM 17875</strain>
    </source>
</reference>
<dbReference type="OrthoDB" id="9795150at2"/>
<dbReference type="InterPro" id="IPR002525">
    <property type="entry name" value="Transp_IS110-like_N"/>
</dbReference>
<organism evidence="4 5">
    <name type="scientific">Pseudomonas pohangensis</name>
    <dbReference type="NCBI Taxonomy" id="364197"/>
    <lineage>
        <taxon>Bacteria</taxon>
        <taxon>Pseudomonadati</taxon>
        <taxon>Pseudomonadota</taxon>
        <taxon>Gammaproteobacteria</taxon>
        <taxon>Pseudomonadales</taxon>
        <taxon>Pseudomonadaceae</taxon>
        <taxon>Pseudomonas</taxon>
    </lineage>
</organism>
<dbReference type="EMBL" id="LT629785">
    <property type="protein sequence ID" value="SDT96683.1"/>
    <property type="molecule type" value="Genomic_DNA"/>
</dbReference>
<evidence type="ECO:0000313" key="3">
    <source>
        <dbReference type="EMBL" id="SDT96683.1"/>
    </source>
</evidence>
<protein>
    <submittedName>
        <fullName evidence="4">Transposase</fullName>
    </submittedName>
</protein>
<evidence type="ECO:0000313" key="5">
    <source>
        <dbReference type="Proteomes" id="UP000243232"/>
    </source>
</evidence>
<dbReference type="Proteomes" id="UP000243232">
    <property type="component" value="Chromosome I"/>
</dbReference>
<dbReference type="InterPro" id="IPR047650">
    <property type="entry name" value="Transpos_IS110"/>
</dbReference>
<dbReference type="NCBIfam" id="NF033542">
    <property type="entry name" value="transpos_IS110"/>
    <property type="match status" value="1"/>
</dbReference>
<name>A0A1H2G4Q1_9PSED</name>
<proteinExistence type="predicted"/>
<dbReference type="GO" id="GO:0003677">
    <property type="term" value="F:DNA binding"/>
    <property type="evidence" value="ECO:0007669"/>
    <property type="project" value="InterPro"/>
</dbReference>
<dbReference type="PANTHER" id="PTHR33055">
    <property type="entry name" value="TRANSPOSASE FOR INSERTION SEQUENCE ELEMENT IS1111A"/>
    <property type="match status" value="1"/>
</dbReference>
<sequence>MSSVVGIDIAKGSFDIATLQINDKYRTKARLPNNPKGFDALQAWLGKHATADAWLVMEATGIYHLALAEHMYNLGYQVAVINPACISSYAKSQLQRVKTDKVDAKLIALYGQRHKDELVAWQPEPLAQRRLRALVRRLEDLKGLEQMEQNRLDVSDASVQGSIRSVIQHLEQEITATLKAIKEHIDDDPDLRGQRELLVSIDGISDKTAALIMAELANPLRFKSSRAVVAFAGLNPRLQESGKHKGHVRISRTGSASLRAGLYMPALVAMTHNPAVKALSERLKAKGKPGKQIVCAAMRKLLHIAYGVLKSGKPFDAQLAIAH</sequence>
<reference evidence="5" key="1">
    <citation type="submission" date="2016-10" db="EMBL/GenBank/DDBJ databases">
        <authorList>
            <person name="Varghese N."/>
            <person name="Submissions S."/>
        </authorList>
    </citation>
    <scope>NUCLEOTIDE SEQUENCE [LARGE SCALE GENOMIC DNA]</scope>
    <source>
        <strain evidence="5">DSM 17875</strain>
    </source>
</reference>
<feature type="domain" description="Transposase IS110-like N-terminal" evidence="1">
    <location>
        <begin position="5"/>
        <end position="152"/>
    </location>
</feature>
<dbReference type="GO" id="GO:0004803">
    <property type="term" value="F:transposase activity"/>
    <property type="evidence" value="ECO:0007669"/>
    <property type="project" value="InterPro"/>
</dbReference>
<dbReference type="Pfam" id="PF02371">
    <property type="entry name" value="Transposase_20"/>
    <property type="match status" value="1"/>
</dbReference>
<feature type="domain" description="Transposase IS116/IS110/IS902 C-terminal" evidence="2">
    <location>
        <begin position="196"/>
        <end position="279"/>
    </location>
</feature>
<evidence type="ECO:0000259" key="2">
    <source>
        <dbReference type="Pfam" id="PF02371"/>
    </source>
</evidence>
<dbReference type="InterPro" id="IPR003346">
    <property type="entry name" value="Transposase_20"/>
</dbReference>